<protein>
    <recommendedName>
        <fullName evidence="9">ER membrane protein complex subunit 7 beta-sandwich domain-containing protein</fullName>
    </recommendedName>
</protein>
<dbReference type="InterPro" id="IPR039163">
    <property type="entry name" value="EMC7"/>
</dbReference>
<dbReference type="AlphaFoldDB" id="A0A813PJN4"/>
<evidence type="ECO:0000256" key="7">
    <source>
        <dbReference type="SAM" id="MobiDB-lite"/>
    </source>
</evidence>
<evidence type="ECO:0000256" key="5">
    <source>
        <dbReference type="ARBA" id="ARBA00022989"/>
    </source>
</evidence>
<dbReference type="PANTHER" id="PTHR13605:SF4">
    <property type="entry name" value="ER MEMBRANE PROTEIN COMPLEX SUBUNIT 7"/>
    <property type="match status" value="1"/>
</dbReference>
<feature type="compositionally biased region" description="Low complexity" evidence="7">
    <location>
        <begin position="253"/>
        <end position="272"/>
    </location>
</feature>
<comment type="subcellular location">
    <subcellularLocation>
        <location evidence="1">Membrane</location>
        <topology evidence="1">Single-pass membrane protein</topology>
    </subcellularLocation>
</comment>
<feature type="compositionally biased region" description="Basic and acidic residues" evidence="7">
    <location>
        <begin position="275"/>
        <end position="285"/>
    </location>
</feature>
<feature type="transmembrane region" description="Helical" evidence="8">
    <location>
        <begin position="188"/>
        <end position="207"/>
    </location>
</feature>
<dbReference type="InterPro" id="IPR013784">
    <property type="entry name" value="Carb-bd-like_fold"/>
</dbReference>
<evidence type="ECO:0000259" key="9">
    <source>
        <dbReference type="Pfam" id="PF09430"/>
    </source>
</evidence>
<evidence type="ECO:0000256" key="6">
    <source>
        <dbReference type="ARBA" id="ARBA00023136"/>
    </source>
</evidence>
<dbReference type="EMBL" id="CAJNOL010000021">
    <property type="protein sequence ID" value="CAF0753858.1"/>
    <property type="molecule type" value="Genomic_DNA"/>
</dbReference>
<dbReference type="Pfam" id="PF09430">
    <property type="entry name" value="EMC7_beta-sandw"/>
    <property type="match status" value="1"/>
</dbReference>
<feature type="region of interest" description="Disordered" evidence="7">
    <location>
        <begin position="243"/>
        <end position="285"/>
    </location>
</feature>
<dbReference type="GO" id="GO:0072546">
    <property type="term" value="C:EMC complex"/>
    <property type="evidence" value="ECO:0007669"/>
    <property type="project" value="TreeGrafter"/>
</dbReference>
<comment type="caution">
    <text evidence="10">The sequence shown here is derived from an EMBL/GenBank/DDBJ whole genome shotgun (WGS) entry which is preliminary data.</text>
</comment>
<dbReference type="SUPFAM" id="SSF49452">
    <property type="entry name" value="Starch-binding domain-like"/>
    <property type="match status" value="1"/>
</dbReference>
<keyword evidence="6 8" id="KW-0472">Membrane</keyword>
<dbReference type="InterPro" id="IPR019008">
    <property type="entry name" value="Beta_sandwich_EMC7"/>
</dbReference>
<keyword evidence="5 8" id="KW-1133">Transmembrane helix</keyword>
<evidence type="ECO:0000256" key="8">
    <source>
        <dbReference type="SAM" id="Phobius"/>
    </source>
</evidence>
<proteinExistence type="inferred from homology"/>
<keyword evidence="4" id="KW-0732">Signal</keyword>
<dbReference type="PANTHER" id="PTHR13605">
    <property type="entry name" value="ER MEMBRANE PROTEIN COMPLEX SUBUNIT 7"/>
    <property type="match status" value="1"/>
</dbReference>
<sequence>MPESVARKRLTTIAKNVSTCSTQATLYAACVINHSDLKKDSCLKEFLALKDCVQKAALKNDSLSLNPSNESVGSFKIEGKIIVPPGDNALENTRILIDEGAYIGIPQVDGTFVISGIPSGSYIVSVVSPLHVFEPVRVDINAKGKIRARKVNFIQPGEVVAMKYPLNFETHGIPNYFQKREVYRLTDVIMNPMFLTLLIPLALLLILPKLASQDPEMQRDLQQASNFLQPNINTPDLGDMFANFFGGPKKQKPTQQQQNQNNGANNGLLTGQQKRKNEGINKRRN</sequence>
<feature type="domain" description="ER membrane protein complex subunit 7 beta-sandwich" evidence="9">
    <location>
        <begin position="88"/>
        <end position="195"/>
    </location>
</feature>
<evidence type="ECO:0000256" key="1">
    <source>
        <dbReference type="ARBA" id="ARBA00004167"/>
    </source>
</evidence>
<organism evidence="10 11">
    <name type="scientific">Rotaria sordida</name>
    <dbReference type="NCBI Taxonomy" id="392033"/>
    <lineage>
        <taxon>Eukaryota</taxon>
        <taxon>Metazoa</taxon>
        <taxon>Spiralia</taxon>
        <taxon>Gnathifera</taxon>
        <taxon>Rotifera</taxon>
        <taxon>Eurotatoria</taxon>
        <taxon>Bdelloidea</taxon>
        <taxon>Philodinida</taxon>
        <taxon>Philodinidae</taxon>
        <taxon>Rotaria</taxon>
    </lineage>
</organism>
<gene>
    <name evidence="10" type="ORF">JXQ802_LOCUS1835</name>
</gene>
<reference evidence="10" key="1">
    <citation type="submission" date="2021-02" db="EMBL/GenBank/DDBJ databases">
        <authorList>
            <person name="Nowell W R."/>
        </authorList>
    </citation>
    <scope>NUCLEOTIDE SEQUENCE</scope>
</reference>
<evidence type="ECO:0000313" key="11">
    <source>
        <dbReference type="Proteomes" id="UP000663870"/>
    </source>
</evidence>
<dbReference type="Proteomes" id="UP000663870">
    <property type="component" value="Unassembled WGS sequence"/>
</dbReference>
<comment type="similarity">
    <text evidence="2">Belongs to the EMC7 family.</text>
</comment>
<evidence type="ECO:0000256" key="4">
    <source>
        <dbReference type="ARBA" id="ARBA00022729"/>
    </source>
</evidence>
<evidence type="ECO:0000256" key="3">
    <source>
        <dbReference type="ARBA" id="ARBA00022692"/>
    </source>
</evidence>
<dbReference type="GO" id="GO:0030246">
    <property type="term" value="F:carbohydrate binding"/>
    <property type="evidence" value="ECO:0007669"/>
    <property type="project" value="InterPro"/>
</dbReference>
<name>A0A813PJN4_9BILA</name>
<accession>A0A813PJN4</accession>
<keyword evidence="11" id="KW-1185">Reference proteome</keyword>
<evidence type="ECO:0000256" key="2">
    <source>
        <dbReference type="ARBA" id="ARBA00008880"/>
    </source>
</evidence>
<keyword evidence="3 8" id="KW-0812">Transmembrane</keyword>
<evidence type="ECO:0000313" key="10">
    <source>
        <dbReference type="EMBL" id="CAF0753858.1"/>
    </source>
</evidence>